<dbReference type="GeneID" id="39419763"/>
<protein>
    <submittedName>
        <fullName evidence="1">Uncharacterized protein</fullName>
    </submittedName>
</protein>
<dbReference type="EMBL" id="LR216287">
    <property type="protein sequence ID" value="VFJ12503.1"/>
    <property type="molecule type" value="Genomic_DNA"/>
</dbReference>
<organism evidence="1 2">
    <name type="scientific">Candidatus Nitrosocosmicus franklandianus</name>
    <dbReference type="NCBI Taxonomy" id="1798806"/>
    <lineage>
        <taxon>Archaea</taxon>
        <taxon>Nitrososphaerota</taxon>
        <taxon>Nitrososphaeria</taxon>
        <taxon>Nitrososphaerales</taxon>
        <taxon>Nitrososphaeraceae</taxon>
        <taxon>Candidatus Nitrosocosmicus</taxon>
    </lineage>
</organism>
<dbReference type="RefSeq" id="WP_134482626.1">
    <property type="nucleotide sequence ID" value="NZ_LR216287.1"/>
</dbReference>
<dbReference type="Proteomes" id="UP000294299">
    <property type="component" value="Chromosome NFRAN"/>
</dbReference>
<evidence type="ECO:0000313" key="2">
    <source>
        <dbReference type="Proteomes" id="UP000294299"/>
    </source>
</evidence>
<accession>A0A484I5W9</accession>
<dbReference type="KEGG" id="nfn:NFRAN_0182"/>
<evidence type="ECO:0000313" key="1">
    <source>
        <dbReference type="EMBL" id="VFJ12503.1"/>
    </source>
</evidence>
<reference evidence="1 2" key="1">
    <citation type="submission" date="2019-02" db="EMBL/GenBank/DDBJ databases">
        <authorList>
            <person name="Lehtovirta-Morley E L."/>
        </authorList>
    </citation>
    <scope>NUCLEOTIDE SEQUENCE [LARGE SCALE GENOMIC DNA]</scope>
    <source>
        <strain evidence="1">NFRAN1</strain>
    </source>
</reference>
<proteinExistence type="predicted"/>
<name>A0A484I5W9_9ARCH</name>
<sequence length="92" mass="10817">MNDSKTISSLEKYRDKSKICNKPYPERKEIQIKARISWTTLDSKFRISEANKTVENPIIEIPVQRTNLFIMYLSNPFTEEFRTNRVTCGNLS</sequence>
<gene>
    <name evidence="1" type="ORF">NFRAN_0182</name>
</gene>
<keyword evidence="2" id="KW-1185">Reference proteome</keyword>
<dbReference type="AlphaFoldDB" id="A0A484I5W9"/>